<proteinExistence type="predicted"/>
<evidence type="ECO:0000256" key="1">
    <source>
        <dbReference type="SAM" id="MobiDB-lite"/>
    </source>
</evidence>
<organism evidence="2">
    <name type="scientific">Oryza glumipatula</name>
    <dbReference type="NCBI Taxonomy" id="40148"/>
    <lineage>
        <taxon>Eukaryota</taxon>
        <taxon>Viridiplantae</taxon>
        <taxon>Streptophyta</taxon>
        <taxon>Embryophyta</taxon>
        <taxon>Tracheophyta</taxon>
        <taxon>Spermatophyta</taxon>
        <taxon>Magnoliopsida</taxon>
        <taxon>Liliopsida</taxon>
        <taxon>Poales</taxon>
        <taxon>Poaceae</taxon>
        <taxon>BOP clade</taxon>
        <taxon>Oryzoideae</taxon>
        <taxon>Oryzeae</taxon>
        <taxon>Oryzinae</taxon>
        <taxon>Oryza</taxon>
    </lineage>
</organism>
<feature type="compositionally biased region" description="Basic residues" evidence="1">
    <location>
        <begin position="62"/>
        <end position="77"/>
    </location>
</feature>
<evidence type="ECO:0000313" key="2">
    <source>
        <dbReference type="EnsemblPlants" id="OGLUM03G06130.1"/>
    </source>
</evidence>
<keyword evidence="3" id="KW-1185">Reference proteome</keyword>
<dbReference type="eggNOG" id="ENOG502R4R8">
    <property type="taxonomic scope" value="Eukaryota"/>
</dbReference>
<protein>
    <submittedName>
        <fullName evidence="2">Uncharacterized protein</fullName>
    </submittedName>
</protein>
<dbReference type="EnsemblPlants" id="OGLUM03G06130.1">
    <property type="protein sequence ID" value="OGLUM03G06130.1"/>
    <property type="gene ID" value="OGLUM03G06130"/>
</dbReference>
<feature type="compositionally biased region" description="Low complexity" evidence="1">
    <location>
        <begin position="7"/>
        <end position="32"/>
    </location>
</feature>
<reference evidence="2" key="2">
    <citation type="submission" date="2018-05" db="EMBL/GenBank/DDBJ databases">
        <title>OgluRS3 (Oryza glumaepatula Reference Sequence Version 3).</title>
        <authorList>
            <person name="Zhang J."/>
            <person name="Kudrna D."/>
            <person name="Lee S."/>
            <person name="Talag J."/>
            <person name="Welchert J."/>
            <person name="Wing R.A."/>
        </authorList>
    </citation>
    <scope>NUCLEOTIDE SEQUENCE [LARGE SCALE GENOMIC DNA]</scope>
</reference>
<dbReference type="Proteomes" id="UP000026961">
    <property type="component" value="Chromosome 3"/>
</dbReference>
<evidence type="ECO:0000313" key="3">
    <source>
        <dbReference type="Proteomes" id="UP000026961"/>
    </source>
</evidence>
<reference evidence="2" key="1">
    <citation type="submission" date="2015-04" db="UniProtKB">
        <authorList>
            <consortium name="EnsemblPlants"/>
        </authorList>
    </citation>
    <scope>IDENTIFICATION</scope>
</reference>
<name>A0A0D9Z317_9ORYZ</name>
<feature type="compositionally biased region" description="Low complexity" evidence="1">
    <location>
        <begin position="40"/>
        <end position="51"/>
    </location>
</feature>
<dbReference type="AlphaFoldDB" id="A0A0D9Z317"/>
<sequence>MARVEFSSPKCSSSSSLPSLRLPSISVASPLRPRGPPPSAAGGSFTRRPTAASPPPPAGRASRFRQRHGRGRRRRRMMSTTKHFEAQSTLMGLICKPTSELHTCECDIASWARPDLVEIGPFATAIANLKCEKDLFSSADTIVTNPIECFVSYLLRNGLDELIHFSSSLLAASRLPLLRGDEAFNLSSFQFIEATITQEEECTQVSNKTTSSNPENMLLSSQGLPDNFTDEATKDQYLCSSGLQAANRESKKKNSTFLTKFQNRIIASLASESSPFRNAFRRPLLSREIVVREYFKLARIIRRTAAACFSPSSDADEDYDYLPHMQLDKVTHAISREAFGPLYLVT</sequence>
<dbReference type="Gramene" id="OGLUM03G06130.1">
    <property type="protein sequence ID" value="OGLUM03G06130.1"/>
    <property type="gene ID" value="OGLUM03G06130"/>
</dbReference>
<feature type="region of interest" description="Disordered" evidence="1">
    <location>
        <begin position="1"/>
        <end position="80"/>
    </location>
</feature>
<accession>A0A0D9Z317</accession>